<proteinExistence type="predicted"/>
<dbReference type="InterPro" id="IPR036465">
    <property type="entry name" value="vWFA_dom_sf"/>
</dbReference>
<feature type="domain" description="VWFA" evidence="2">
    <location>
        <begin position="3"/>
        <end position="130"/>
    </location>
</feature>
<dbReference type="EMBL" id="DS985251">
    <property type="protein sequence ID" value="EDV21912.1"/>
    <property type="molecule type" value="Genomic_DNA"/>
</dbReference>
<dbReference type="SUPFAM" id="SSF53300">
    <property type="entry name" value="vWA-like"/>
    <property type="match status" value="1"/>
</dbReference>
<accession>B3S5H0</accession>
<dbReference type="Proteomes" id="UP000009022">
    <property type="component" value="Unassembled WGS sequence"/>
</dbReference>
<dbReference type="CDD" id="cd00198">
    <property type="entry name" value="vWFA"/>
    <property type="match status" value="1"/>
</dbReference>
<dbReference type="FunFam" id="3.40.50.410:FF:000010">
    <property type="entry name" value="Integrator complex subunit 6 like"/>
    <property type="match status" value="1"/>
</dbReference>
<dbReference type="CTD" id="6756761"/>
<evidence type="ECO:0000256" key="1">
    <source>
        <dbReference type="SAM" id="MobiDB-lite"/>
    </source>
</evidence>
<evidence type="ECO:0000313" key="6">
    <source>
        <dbReference type="Proteomes" id="UP000009022"/>
    </source>
</evidence>
<organism evidence="5 6">
    <name type="scientific">Trichoplax adhaerens</name>
    <name type="common">Trichoplax reptans</name>
    <dbReference type="NCBI Taxonomy" id="10228"/>
    <lineage>
        <taxon>Eukaryota</taxon>
        <taxon>Metazoa</taxon>
        <taxon>Placozoa</taxon>
        <taxon>Uniplacotomia</taxon>
        <taxon>Trichoplacea</taxon>
        <taxon>Trichoplacidae</taxon>
        <taxon>Trichoplax</taxon>
    </lineage>
</organism>
<evidence type="ECO:0000313" key="5">
    <source>
        <dbReference type="EMBL" id="EDV21912.1"/>
    </source>
</evidence>
<evidence type="ECO:0000259" key="2">
    <source>
        <dbReference type="Pfam" id="PF13519"/>
    </source>
</evidence>
<dbReference type="eggNOG" id="KOG3768">
    <property type="taxonomic scope" value="Eukaryota"/>
</dbReference>
<keyword evidence="6" id="KW-1185">Reference proteome</keyword>
<dbReference type="InParanoid" id="B3S5H0"/>
<dbReference type="OMA" id="LNQNHYG"/>
<sequence>MILIFVLDTSASMNQQSYLGTSYLDITKGAVEYFLKLRSRDPACRTDKCMLITTDDPPAMIKVGWRESHYSFLNELKNLQATGYSQMDLALREAFNLLNVNRMVSGIDKYGQGRDPHSIEPAVIITLTDGCKLTSAQGIANELIIPLSQLSGDELTKEPFRWDQRLFSIVIQFPGIILDGYDKVVNQSAIVNGDSHYNSICEATGGKSYLVASQKALHQSIESIIQKLHSGVVVNFEIMENPEDIPDDANSREYVQVINTEDSTLINKSWHKCRRIIYVNTIPNASGHWPIPEPYTSENDVQPRFAHPTIKFSCIDREAMMIDRLPFDKYELEPSPLTQYILERKSPNICWQTFIAGSDRGRSADLPFGYLKASNKMNCVNLHVLPYNYPVLLPLLDDLFRVHRCKPDMLWKEKFGRYVLNMPSYYGSSLKRVMLLMGAPIGIVPEHFDGTLNFSLSNMLKKLRTQAKVEADRMICSVGKKPNREQYVNKLQRSKVAASIWPNNYMGIIESKQRLSIGEMFRNPYDIPRFHLLEQLKRMIANFFNSSLPANGSEEYLHDIPISQMGNYQEHMKRVSSQMLREVATGQQPQRVHIFGNPFKRDQDFVVDEADVMISGQSPRNKRPGTPTPRHSPKRMRLDSQGHKGSSSQRHKSGDVSTLNSNKDENKPSSLSTRRLSLIEESDDMEITIGSPSSDNSMDSEASGTSEDESMTLEDRFTTLWQNHDHNKSLKKSIVSYIRNHSKTDKEIFKLLEKVKGTEDDQVIFLKTLLYEVNFLRKNSITTQLRKKLESINME</sequence>
<dbReference type="AlphaFoldDB" id="B3S5H0"/>
<dbReference type="InterPro" id="IPR051113">
    <property type="entry name" value="Integrator_subunit6"/>
</dbReference>
<feature type="region of interest" description="Disordered" evidence="1">
    <location>
        <begin position="613"/>
        <end position="710"/>
    </location>
</feature>
<name>B3S5H0_TRIAD</name>
<dbReference type="Pfam" id="PF25462">
    <property type="entry name" value="Beta-barrel_INTS6"/>
    <property type="match status" value="1"/>
</dbReference>
<dbReference type="GeneID" id="6756761"/>
<dbReference type="PhylomeDB" id="B3S5H0"/>
<dbReference type="InterPro" id="IPR002035">
    <property type="entry name" value="VWF_A"/>
</dbReference>
<feature type="compositionally biased region" description="Polar residues" evidence="1">
    <location>
        <begin position="690"/>
        <end position="705"/>
    </location>
</feature>
<dbReference type="RefSeq" id="XP_002115549.1">
    <property type="nucleotide sequence ID" value="XM_002115513.1"/>
</dbReference>
<feature type="domain" description="INTS6/SAGE1/DDX26B/CT45 C-terminal" evidence="3">
    <location>
        <begin position="725"/>
        <end position="787"/>
    </location>
</feature>
<dbReference type="GO" id="GO:0034472">
    <property type="term" value="P:snRNA 3'-end processing"/>
    <property type="evidence" value="ECO:0000318"/>
    <property type="project" value="GO_Central"/>
</dbReference>
<dbReference type="PANTHER" id="PTHR12957">
    <property type="entry name" value="DEAD/H BOX POLYPEPTIDE 26/DICE1-RELATED"/>
    <property type="match status" value="1"/>
</dbReference>
<evidence type="ECO:0000259" key="3">
    <source>
        <dbReference type="Pfam" id="PF15300"/>
    </source>
</evidence>
<dbReference type="InterPro" id="IPR057413">
    <property type="entry name" value="Beta-barrel_INTS6"/>
</dbReference>
<dbReference type="OrthoDB" id="9449012at2759"/>
<dbReference type="GO" id="GO:0032039">
    <property type="term" value="C:integrator complex"/>
    <property type="evidence" value="ECO:0000318"/>
    <property type="project" value="GO_Central"/>
</dbReference>
<dbReference type="PANTHER" id="PTHR12957:SF2">
    <property type="entry name" value="INTEGRATOR COMPLEX SUBUNIT 6"/>
    <property type="match status" value="1"/>
</dbReference>
<protein>
    <recommendedName>
        <fullName evidence="7">VWFA domain-containing protein</fullName>
    </recommendedName>
</protein>
<feature type="domain" description="Integrator complex subunit 6-like beta-barrel" evidence="4">
    <location>
        <begin position="259"/>
        <end position="400"/>
    </location>
</feature>
<dbReference type="FunCoup" id="B3S5H0">
    <property type="interactions" value="1117"/>
</dbReference>
<dbReference type="Pfam" id="PF15300">
    <property type="entry name" value="INT_SG_DDX_CT_C"/>
    <property type="match status" value="1"/>
</dbReference>
<reference evidence="5 6" key="1">
    <citation type="journal article" date="2008" name="Nature">
        <title>The Trichoplax genome and the nature of placozoans.</title>
        <authorList>
            <person name="Srivastava M."/>
            <person name="Begovic E."/>
            <person name="Chapman J."/>
            <person name="Putnam N.H."/>
            <person name="Hellsten U."/>
            <person name="Kawashima T."/>
            <person name="Kuo A."/>
            <person name="Mitros T."/>
            <person name="Salamov A."/>
            <person name="Carpenter M.L."/>
            <person name="Signorovitch A.Y."/>
            <person name="Moreno M.A."/>
            <person name="Kamm K."/>
            <person name="Grimwood J."/>
            <person name="Schmutz J."/>
            <person name="Shapiro H."/>
            <person name="Grigoriev I.V."/>
            <person name="Buss L.W."/>
            <person name="Schierwater B."/>
            <person name="Dellaporta S.L."/>
            <person name="Rokhsar D.S."/>
        </authorList>
    </citation>
    <scope>NUCLEOTIDE SEQUENCE [LARGE SCALE GENOMIC DNA]</scope>
    <source>
        <strain evidence="5 6">Grell-BS-1999</strain>
    </source>
</reference>
<dbReference type="Pfam" id="PF13519">
    <property type="entry name" value="VWA_2"/>
    <property type="match status" value="1"/>
</dbReference>
<dbReference type="InterPro" id="IPR029307">
    <property type="entry name" value="INT_SG_DDX_CT_C"/>
</dbReference>
<dbReference type="Gene3D" id="3.40.50.410">
    <property type="entry name" value="von Willebrand factor, type A domain"/>
    <property type="match status" value="1"/>
</dbReference>
<dbReference type="KEGG" id="tad:TRIADDRAFT_59612"/>
<evidence type="ECO:0008006" key="7">
    <source>
        <dbReference type="Google" id="ProtNLM"/>
    </source>
</evidence>
<dbReference type="HOGENOM" id="CLU_006789_0_0_1"/>
<evidence type="ECO:0000259" key="4">
    <source>
        <dbReference type="Pfam" id="PF25462"/>
    </source>
</evidence>
<gene>
    <name evidence="5" type="ORF">TRIADDRAFT_59612</name>
</gene>
<dbReference type="STRING" id="10228.B3S5H0"/>